<feature type="transmembrane region" description="Helical" evidence="1">
    <location>
        <begin position="1136"/>
        <end position="1160"/>
    </location>
</feature>
<dbReference type="Pfam" id="PF13193">
    <property type="entry name" value="AMP-binding_C"/>
    <property type="match status" value="1"/>
</dbReference>
<accession>A0A1R0KE96</accession>
<dbReference type="GO" id="GO:0044550">
    <property type="term" value="P:secondary metabolite biosynthetic process"/>
    <property type="evidence" value="ECO:0007669"/>
    <property type="project" value="TreeGrafter"/>
</dbReference>
<feature type="transmembrane region" description="Helical" evidence="1">
    <location>
        <begin position="925"/>
        <end position="946"/>
    </location>
</feature>
<dbReference type="PROSITE" id="PS50075">
    <property type="entry name" value="CARRIER"/>
    <property type="match status" value="1"/>
</dbReference>
<dbReference type="OrthoDB" id="2472181at2"/>
<dbReference type="FunFam" id="3.40.50.980:FF:000001">
    <property type="entry name" value="Non-ribosomal peptide synthetase"/>
    <property type="match status" value="1"/>
</dbReference>
<dbReference type="PROSITE" id="PS00455">
    <property type="entry name" value="AMP_BINDING"/>
    <property type="match status" value="1"/>
</dbReference>
<dbReference type="RefSeq" id="WP_076168518.1">
    <property type="nucleotide sequence ID" value="NZ_JBEZVB010000091.1"/>
</dbReference>
<dbReference type="NCBIfam" id="TIGR01733">
    <property type="entry name" value="AA-adenyl-dom"/>
    <property type="match status" value="1"/>
</dbReference>
<dbReference type="Gene3D" id="2.160.10.10">
    <property type="entry name" value="Hexapeptide repeat proteins"/>
    <property type="match status" value="2"/>
</dbReference>
<evidence type="ECO:0000256" key="1">
    <source>
        <dbReference type="SAM" id="Phobius"/>
    </source>
</evidence>
<feature type="transmembrane region" description="Helical" evidence="1">
    <location>
        <begin position="641"/>
        <end position="664"/>
    </location>
</feature>
<keyword evidence="1" id="KW-1133">Transmembrane helix</keyword>
<dbReference type="Gene3D" id="3.40.50.12780">
    <property type="entry name" value="N-terminal domain of ligase-like"/>
    <property type="match status" value="1"/>
</dbReference>
<dbReference type="InterPro" id="IPR009081">
    <property type="entry name" value="PP-bd_ACP"/>
</dbReference>
<dbReference type="PANTHER" id="PTHR45527:SF1">
    <property type="entry name" value="FATTY ACID SYNTHASE"/>
    <property type="match status" value="1"/>
</dbReference>
<keyword evidence="4" id="KW-1185">Reference proteome</keyword>
<dbReference type="Pfam" id="PF00501">
    <property type="entry name" value="AMP-binding"/>
    <property type="match status" value="1"/>
</dbReference>
<dbReference type="GO" id="GO:0005737">
    <property type="term" value="C:cytoplasm"/>
    <property type="evidence" value="ECO:0007669"/>
    <property type="project" value="TreeGrafter"/>
</dbReference>
<dbReference type="Gene3D" id="3.30.300.30">
    <property type="match status" value="1"/>
</dbReference>
<dbReference type="InterPro" id="IPR010071">
    <property type="entry name" value="AA_adenyl_dom"/>
</dbReference>
<evidence type="ECO:0000313" key="3">
    <source>
        <dbReference type="EMBL" id="OLZ43328.1"/>
    </source>
</evidence>
<evidence type="ECO:0000313" key="4">
    <source>
        <dbReference type="Proteomes" id="UP000187486"/>
    </source>
</evidence>
<dbReference type="InterPro" id="IPR000873">
    <property type="entry name" value="AMP-dep_synth/lig_dom"/>
</dbReference>
<gene>
    <name evidence="3" type="ORF">BS329_39655</name>
</gene>
<dbReference type="InterPro" id="IPR045851">
    <property type="entry name" value="AMP-bd_C_sf"/>
</dbReference>
<feature type="transmembrane region" description="Helical" evidence="1">
    <location>
        <begin position="684"/>
        <end position="706"/>
    </location>
</feature>
<dbReference type="SUPFAM" id="SSF51161">
    <property type="entry name" value="Trimeric LpxA-like enzymes"/>
    <property type="match status" value="2"/>
</dbReference>
<keyword evidence="1" id="KW-0812">Transmembrane</keyword>
<dbReference type="InterPro" id="IPR020845">
    <property type="entry name" value="AMP-binding_CS"/>
</dbReference>
<dbReference type="InterPro" id="IPR025110">
    <property type="entry name" value="AMP-bd_C"/>
</dbReference>
<dbReference type="STRING" id="76021.BS329_39655"/>
<dbReference type="Pfam" id="PF00550">
    <property type="entry name" value="PP-binding"/>
    <property type="match status" value="1"/>
</dbReference>
<dbReference type="InterPro" id="IPR042099">
    <property type="entry name" value="ANL_N_sf"/>
</dbReference>
<comment type="caution">
    <text evidence="3">The sequence shown here is derived from an EMBL/GenBank/DDBJ whole genome shotgun (WGS) entry which is preliminary data.</text>
</comment>
<dbReference type="Proteomes" id="UP000187486">
    <property type="component" value="Unassembled WGS sequence"/>
</dbReference>
<dbReference type="SUPFAM" id="SSF47336">
    <property type="entry name" value="ACP-like"/>
    <property type="match status" value="1"/>
</dbReference>
<sequence length="1356" mass="147799">MSPYGQPAGLFTTDSLVLTCDGHEQRIRWSSGERLEQLYEGLCDRLHAEGHGDRLAVDTAGTKLTFAGLDERANRLARHLREHGVLPGDRIGLLFDEPVHPYVAMLAVLKINAAYVPLDTGFPDDRLGYITQDAGVRLVVTLSRLRDRFEPGSVDLLCLDEDEVRIAAMSGERLGAAEKGTPADELCYVVYTSGSTGQPKGVTIDHAAICNFVRVAADVYGILGTDRVYQGMTIAFDFSVEEIWVPLLSGATLVPKPGGTSLVGHELHEFLRDNGVTALCCVPTLLASLDEDLPRLRFLLVSGEACPEDLVRRWYRPDRRFLNVYGPTEATVTATWAVLRPDRPVTIGVPLPTYSVVILDPDEQRALAAGELGEIGIAGVGLAGGYLNRPDLTERAFIPDFVGIGHNPSHRIYRTGDLGRITPEGEIEYHGRADTQVKVRGYRVELTEIESVLLRIPGIAQAVVDTHHPEAGRTELVAYYSLRRDRASVDAGELRRRLGELLPGYMVPAYLEQLDHIPLTPAGKADRKHLPAPSNPRAAASLVDYVAPATETEQRLADELGRVLGVERVSVTGNVFADYGADSLLLAKFCALVRERGDLAPLSARDVYLNPTVRGLAESLPPSVRTTMARAEEPYRAGTGSYVLCGLFQLLAFLAYAAGSGWILDRGFVWVTAATGLADGYARAVALGLIVFAVLSAVPVLAKWALVGRWKPGEIPLWSPGYLRFWMVKTLIRFSPLMLFTGTPLYSFYLRALGADIGKGAVILSRNAPVCTDLLRVGAGAVVRKDAFFPCYRARAGRIQTGRVTLGDNAFVGEMTVLDIGTTIGDDAQLGHSSSLNAGQTVPDGERWHGTPARPSTVDYRALGTVSLGKFRPFAFCVSSLLVLLLLTLPVTLGGADLLFDRWFTTTAADFTSWAFYRDQLANSALLYFGALFAGLAVVLTVPRLLNRFLQPGRVYPLYGRHFAIQRVIARLTNLRSFTYLFGDSSYIVHYLRGLGYDLSKVEQTGSNFGVELKHESPFLSTVGSGTMVSDGLSLFNADFSASSFRLRRTSVPPQAFLGNEIGYPPGARVGRNCLLATKVLVPLDGPIRENVGLLGSPAFEIPRTVRRDTGFEHLGTGDALRRGLRAKNRHNTATMLVYLLVHWLQLLGVLLIGSVTGALHDRFGALAFGGGIVATLLFSVSFLVLAELGVQGFRSLRPRFCSIYDPVFWRHERFWKLSPGRYLNLFDGTPFKNVLWRCLGVRIGRRVFDDGAAIPEKSLVSIGDDCVLNVHTVLQAHSLEDGTFKSDHIVIGTGCTISTGAFVHYGVTMSEGAIAEADAFLMKGTAVPPRSRWHANPAVELDTADEITAARRLPS</sequence>
<dbReference type="SUPFAM" id="SSF56801">
    <property type="entry name" value="Acetyl-CoA synthetase-like"/>
    <property type="match status" value="1"/>
</dbReference>
<dbReference type="InterPro" id="IPR036736">
    <property type="entry name" value="ACP-like_sf"/>
</dbReference>
<dbReference type="NCBIfam" id="TIGR02353">
    <property type="entry name" value="NRPS_term_dom"/>
    <property type="match status" value="1"/>
</dbReference>
<dbReference type="GO" id="GO:0031177">
    <property type="term" value="F:phosphopantetheine binding"/>
    <property type="evidence" value="ECO:0007669"/>
    <property type="project" value="TreeGrafter"/>
</dbReference>
<dbReference type="Gene3D" id="1.10.1200.10">
    <property type="entry name" value="ACP-like"/>
    <property type="match status" value="1"/>
</dbReference>
<proteinExistence type="predicted"/>
<feature type="transmembrane region" description="Helical" evidence="1">
    <location>
        <begin position="1166"/>
        <end position="1191"/>
    </location>
</feature>
<dbReference type="InterPro" id="IPR012728">
    <property type="entry name" value="Pls/PosA_C"/>
</dbReference>
<name>A0A1R0KE96_9PSEU</name>
<dbReference type="GO" id="GO:0043041">
    <property type="term" value="P:amino acid activation for nonribosomal peptide biosynthetic process"/>
    <property type="evidence" value="ECO:0007669"/>
    <property type="project" value="TreeGrafter"/>
</dbReference>
<evidence type="ECO:0000259" key="2">
    <source>
        <dbReference type="PROSITE" id="PS50075"/>
    </source>
</evidence>
<dbReference type="CDD" id="cd05930">
    <property type="entry name" value="A_NRPS"/>
    <property type="match status" value="1"/>
</dbReference>
<feature type="domain" description="Carrier" evidence="2">
    <location>
        <begin position="547"/>
        <end position="624"/>
    </location>
</feature>
<dbReference type="EMBL" id="MQUQ01000036">
    <property type="protein sequence ID" value="OLZ43328.1"/>
    <property type="molecule type" value="Genomic_DNA"/>
</dbReference>
<feature type="transmembrane region" description="Helical" evidence="1">
    <location>
        <begin position="874"/>
        <end position="893"/>
    </location>
</feature>
<keyword evidence="1" id="KW-0472">Membrane</keyword>
<dbReference type="PANTHER" id="PTHR45527">
    <property type="entry name" value="NONRIBOSOMAL PEPTIDE SYNTHETASE"/>
    <property type="match status" value="1"/>
</dbReference>
<reference evidence="3 4" key="1">
    <citation type="submission" date="2016-01" db="EMBL/GenBank/DDBJ databases">
        <title>Amycolatopsis coloradensis genome sequencing and assembly.</title>
        <authorList>
            <person name="Mayilraj S."/>
        </authorList>
    </citation>
    <scope>NUCLEOTIDE SEQUENCE [LARGE SCALE GENOMIC DNA]</scope>
    <source>
        <strain evidence="3 4">DSM 44225</strain>
    </source>
</reference>
<protein>
    <submittedName>
        <fullName evidence="3">Peptide synthetase</fullName>
    </submittedName>
</protein>
<organism evidence="3 4">
    <name type="scientific">Amycolatopsis coloradensis</name>
    <dbReference type="NCBI Taxonomy" id="76021"/>
    <lineage>
        <taxon>Bacteria</taxon>
        <taxon>Bacillati</taxon>
        <taxon>Actinomycetota</taxon>
        <taxon>Actinomycetes</taxon>
        <taxon>Pseudonocardiales</taxon>
        <taxon>Pseudonocardiaceae</taxon>
        <taxon>Amycolatopsis</taxon>
    </lineage>
</organism>
<dbReference type="InterPro" id="IPR011004">
    <property type="entry name" value="Trimer_LpxA-like_sf"/>
</dbReference>
<feature type="transmembrane region" description="Helical" evidence="1">
    <location>
        <begin position="726"/>
        <end position="749"/>
    </location>
</feature>